<evidence type="ECO:0000256" key="10">
    <source>
        <dbReference type="RuleBase" id="RU000512"/>
    </source>
</evidence>
<keyword evidence="4 7" id="KW-0665">Pyrimidine biosynthesis</keyword>
<dbReference type="NCBIfam" id="TIGR01740">
    <property type="entry name" value="pyrF"/>
    <property type="match status" value="1"/>
</dbReference>
<feature type="binding site" evidence="7">
    <location>
        <begin position="66"/>
        <end position="75"/>
    </location>
    <ligand>
        <name>substrate</name>
    </ligand>
</feature>
<keyword evidence="5 7" id="KW-0456">Lyase</keyword>
<dbReference type="GO" id="GO:0006207">
    <property type="term" value="P:'de novo' pyrimidine nucleobase biosynthetic process"/>
    <property type="evidence" value="ECO:0007669"/>
    <property type="project" value="InterPro"/>
</dbReference>
<dbReference type="UniPathway" id="UPA00070">
    <property type="reaction ID" value="UER00120"/>
</dbReference>
<comment type="caution">
    <text evidence="12">The sequence shown here is derived from an EMBL/GenBank/DDBJ whole genome shotgun (WGS) entry which is preliminary data.</text>
</comment>
<dbReference type="InterPro" id="IPR014732">
    <property type="entry name" value="OMPdecase"/>
</dbReference>
<keyword evidence="3 7" id="KW-0210">Decarboxylase</keyword>
<feature type="binding site" evidence="7 9">
    <location>
        <position position="17"/>
    </location>
    <ligand>
        <name>substrate</name>
    </ligand>
</feature>
<comment type="catalytic activity">
    <reaction evidence="6 7 10">
        <text>orotidine 5'-phosphate + H(+) = UMP + CO2</text>
        <dbReference type="Rhea" id="RHEA:11596"/>
        <dbReference type="ChEBI" id="CHEBI:15378"/>
        <dbReference type="ChEBI" id="CHEBI:16526"/>
        <dbReference type="ChEBI" id="CHEBI:57538"/>
        <dbReference type="ChEBI" id="CHEBI:57865"/>
        <dbReference type="EC" id="4.1.1.23"/>
    </reaction>
</comment>
<dbReference type="NCBIfam" id="NF001273">
    <property type="entry name" value="PRK00230.1"/>
    <property type="match status" value="1"/>
</dbReference>
<evidence type="ECO:0000256" key="4">
    <source>
        <dbReference type="ARBA" id="ARBA00022975"/>
    </source>
</evidence>
<dbReference type="InterPro" id="IPR047596">
    <property type="entry name" value="OMPdecase_bac"/>
</dbReference>
<evidence type="ECO:0000313" key="13">
    <source>
        <dbReference type="Proteomes" id="UP000244081"/>
    </source>
</evidence>
<dbReference type="PANTHER" id="PTHR32119">
    <property type="entry name" value="OROTIDINE 5'-PHOSPHATE DECARBOXYLASE"/>
    <property type="match status" value="1"/>
</dbReference>
<comment type="pathway">
    <text evidence="2 7 10">Pyrimidine metabolism; UMP biosynthesis via de novo pathway; UMP from orotate: step 2/2.</text>
</comment>
<feature type="active site" description="For OMPdecase activity" evidence="8">
    <location>
        <position position="71"/>
    </location>
</feature>
<evidence type="ECO:0000256" key="6">
    <source>
        <dbReference type="ARBA" id="ARBA00049157"/>
    </source>
</evidence>
<sequence>MSFKPETATDRLILPLDVPTVEEARTIVAQTKGAVGVYKIGMQLQFAGGLPFAQELAREGQKIFLDVKLLDIDNTVEQAVRNIAKMGMTFVTIHAYPKTMRAAVAGLDAADLCLLGVTVLTSMDDEDVKAAGYAGSAVELVKSRAVAARAAGMGGIVCSPREAGELRDLVGADLVLVTPGVRPVGASADDQRRVMTPGDAIRAGADYIVCGRPITGAADRRKAAEDVVEEIAAAL</sequence>
<dbReference type="Gene3D" id="3.20.20.70">
    <property type="entry name" value="Aldolase class I"/>
    <property type="match status" value="1"/>
</dbReference>
<feature type="binding site" evidence="7 9">
    <location>
        <position position="121"/>
    </location>
    <ligand>
        <name>substrate</name>
    </ligand>
</feature>
<dbReference type="GO" id="GO:0044205">
    <property type="term" value="P:'de novo' UMP biosynthetic process"/>
    <property type="evidence" value="ECO:0007669"/>
    <property type="project" value="UniProtKB-UniRule"/>
</dbReference>
<reference evidence="12 13" key="1">
    <citation type="submission" date="2018-04" db="EMBL/GenBank/DDBJ databases">
        <title>Genomic Encyclopedia of Archaeal and Bacterial Type Strains, Phase II (KMG-II): from individual species to whole genera.</title>
        <authorList>
            <person name="Goeker M."/>
        </authorList>
    </citation>
    <scope>NUCLEOTIDE SEQUENCE [LARGE SCALE GENOMIC DNA]</scope>
    <source>
        <strain evidence="12 13">DSM 23382</strain>
    </source>
</reference>
<dbReference type="EMBL" id="QAYG01000001">
    <property type="protein sequence ID" value="PTW63211.1"/>
    <property type="molecule type" value="Genomic_DNA"/>
</dbReference>
<evidence type="ECO:0000259" key="11">
    <source>
        <dbReference type="SMART" id="SM00934"/>
    </source>
</evidence>
<name>A0A2T5VHH7_9HYPH</name>
<dbReference type="Pfam" id="PF00215">
    <property type="entry name" value="OMPdecase"/>
    <property type="match status" value="1"/>
</dbReference>
<comment type="function">
    <text evidence="1 7">Catalyzes the decarboxylation of orotidine 5'-monophosphate (OMP) to uridine 5'-monophosphate (UMP).</text>
</comment>
<feature type="active site" description="For OMPdecase activity" evidence="8">
    <location>
        <position position="66"/>
    </location>
</feature>
<dbReference type="RefSeq" id="WP_107988675.1">
    <property type="nucleotide sequence ID" value="NZ_QAYG01000001.1"/>
</dbReference>
<evidence type="ECO:0000256" key="8">
    <source>
        <dbReference type="PIRSR" id="PIRSR614732-1"/>
    </source>
</evidence>
<evidence type="ECO:0000256" key="7">
    <source>
        <dbReference type="HAMAP-Rule" id="MF_01200"/>
    </source>
</evidence>
<dbReference type="PROSITE" id="PS00156">
    <property type="entry name" value="OMPDECASE"/>
    <property type="match status" value="1"/>
</dbReference>
<evidence type="ECO:0000256" key="5">
    <source>
        <dbReference type="ARBA" id="ARBA00023239"/>
    </source>
</evidence>
<feature type="active site" description="Proton donor" evidence="7">
    <location>
        <position position="68"/>
    </location>
</feature>
<dbReference type="PANTHER" id="PTHR32119:SF2">
    <property type="entry name" value="OROTIDINE 5'-PHOSPHATE DECARBOXYLASE"/>
    <property type="match status" value="1"/>
</dbReference>
<gene>
    <name evidence="7" type="primary">pyrF</name>
    <name evidence="12" type="ORF">C8N35_1011262</name>
</gene>
<feature type="binding site" evidence="7 9">
    <location>
        <position position="191"/>
    </location>
    <ligand>
        <name>substrate</name>
    </ligand>
</feature>
<feature type="binding site" evidence="7 9">
    <location>
        <position position="212"/>
    </location>
    <ligand>
        <name>substrate</name>
    </ligand>
</feature>
<dbReference type="SUPFAM" id="SSF51366">
    <property type="entry name" value="Ribulose-phoshate binding barrel"/>
    <property type="match status" value="1"/>
</dbReference>
<dbReference type="GO" id="GO:0005829">
    <property type="term" value="C:cytosol"/>
    <property type="evidence" value="ECO:0007669"/>
    <property type="project" value="TreeGrafter"/>
</dbReference>
<feature type="active site" description="For OMPdecase activity" evidence="8">
    <location>
        <position position="68"/>
    </location>
</feature>
<keyword evidence="13" id="KW-1185">Reference proteome</keyword>
<dbReference type="InterPro" id="IPR001754">
    <property type="entry name" value="OMPdeCOase_dom"/>
</dbReference>
<feature type="domain" description="Orotidine 5'-phosphate decarboxylase" evidence="11">
    <location>
        <begin position="11"/>
        <end position="227"/>
    </location>
</feature>
<dbReference type="InterPro" id="IPR011060">
    <property type="entry name" value="RibuloseP-bd_barrel"/>
</dbReference>
<dbReference type="HAMAP" id="MF_01200_B">
    <property type="entry name" value="OMPdecase_type1_B"/>
    <property type="match status" value="1"/>
</dbReference>
<organism evidence="12 13">
    <name type="scientific">Breoghania corrubedonensis</name>
    <dbReference type="NCBI Taxonomy" id="665038"/>
    <lineage>
        <taxon>Bacteria</taxon>
        <taxon>Pseudomonadati</taxon>
        <taxon>Pseudomonadota</taxon>
        <taxon>Alphaproteobacteria</taxon>
        <taxon>Hyphomicrobiales</taxon>
        <taxon>Stappiaceae</taxon>
        <taxon>Breoghania</taxon>
    </lineage>
</organism>
<evidence type="ECO:0000256" key="1">
    <source>
        <dbReference type="ARBA" id="ARBA00002356"/>
    </source>
</evidence>
<dbReference type="CDD" id="cd04725">
    <property type="entry name" value="OMP_decarboxylase_like"/>
    <property type="match status" value="1"/>
</dbReference>
<dbReference type="AlphaFoldDB" id="A0A2T5VHH7"/>
<proteinExistence type="inferred from homology"/>
<evidence type="ECO:0000256" key="2">
    <source>
        <dbReference type="ARBA" id="ARBA00004861"/>
    </source>
</evidence>
<dbReference type="InterPro" id="IPR013785">
    <property type="entry name" value="Aldolase_TIM"/>
</dbReference>
<dbReference type="EC" id="4.1.1.23" evidence="7"/>
<dbReference type="OrthoDB" id="9806203at2"/>
<dbReference type="SMART" id="SM00934">
    <property type="entry name" value="OMPdecase"/>
    <property type="match status" value="1"/>
</dbReference>
<dbReference type="InterPro" id="IPR018089">
    <property type="entry name" value="OMPdecase_AS"/>
</dbReference>
<dbReference type="GO" id="GO:0004590">
    <property type="term" value="F:orotidine-5'-phosphate decarboxylase activity"/>
    <property type="evidence" value="ECO:0007669"/>
    <property type="project" value="UniProtKB-UniRule"/>
</dbReference>
<comment type="subunit">
    <text evidence="7">Homodimer.</text>
</comment>
<feature type="binding site" evidence="7 9">
    <location>
        <position position="39"/>
    </location>
    <ligand>
        <name>substrate</name>
    </ligand>
</feature>
<accession>A0A2T5VHH7</accession>
<comment type="similarity">
    <text evidence="7">Belongs to the OMP decarboxylase family. Type 1 subfamily.</text>
</comment>
<feature type="binding site" evidence="7 9">
    <location>
        <position position="211"/>
    </location>
    <ligand>
        <name>substrate</name>
    </ligand>
</feature>
<protein>
    <recommendedName>
        <fullName evidence="7">Orotidine 5'-phosphate decarboxylase</fullName>
        <ecNumber evidence="7">4.1.1.23</ecNumber>
    </recommendedName>
    <alternativeName>
        <fullName evidence="7">OMP decarboxylase</fullName>
        <shortName evidence="7">OMPDCase</shortName>
        <shortName evidence="7">OMPdecase</shortName>
    </alternativeName>
</protein>
<evidence type="ECO:0000256" key="9">
    <source>
        <dbReference type="PIRSR" id="PIRSR614732-2"/>
    </source>
</evidence>
<evidence type="ECO:0000313" key="12">
    <source>
        <dbReference type="EMBL" id="PTW63211.1"/>
    </source>
</evidence>
<feature type="binding site" evidence="7 9">
    <location>
        <position position="182"/>
    </location>
    <ligand>
        <name>substrate</name>
    </ligand>
</feature>
<evidence type="ECO:0000256" key="3">
    <source>
        <dbReference type="ARBA" id="ARBA00022793"/>
    </source>
</evidence>
<dbReference type="Proteomes" id="UP000244081">
    <property type="component" value="Unassembled WGS sequence"/>
</dbReference>